<evidence type="ECO:0000256" key="19">
    <source>
        <dbReference type="ARBA" id="ARBA00048921"/>
    </source>
</evidence>
<evidence type="ECO:0000256" key="12">
    <source>
        <dbReference type="ARBA" id="ARBA00048140"/>
    </source>
</evidence>
<evidence type="ECO:0000256" key="5">
    <source>
        <dbReference type="ARBA" id="ARBA00040276"/>
    </source>
</evidence>
<comment type="similarity">
    <text evidence="1 22">Belongs to the short-chain dehydrogenases/reductases (SDR) family.</text>
</comment>
<dbReference type="PANTHER" id="PTHR44229:SF4">
    <property type="entry name" value="15-HYDROXYPROSTAGLANDIN DEHYDROGENASE [NAD(+)]"/>
    <property type="match status" value="1"/>
</dbReference>
<comment type="catalytic activity">
    <reaction evidence="13">
        <text>(11R)-hydroxy-(5Z,8Z,12E,14Z)-eicosatetraenoate + NAD(+) = 11-oxo-(5Z,8Z,12E,14Z)-eicosatetraenoate + NADH + H(+)</text>
        <dbReference type="Rhea" id="RHEA:48640"/>
        <dbReference type="ChEBI" id="CHEBI:15378"/>
        <dbReference type="ChEBI" id="CHEBI:57540"/>
        <dbReference type="ChEBI" id="CHEBI:57945"/>
        <dbReference type="ChEBI" id="CHEBI:78836"/>
        <dbReference type="ChEBI" id="CHEBI:90697"/>
    </reaction>
    <physiologicalReaction direction="left-to-right" evidence="13">
        <dbReference type="Rhea" id="RHEA:48641"/>
    </physiologicalReaction>
</comment>
<dbReference type="Proteomes" id="UP000008237">
    <property type="component" value="Unassembled WGS sequence"/>
</dbReference>
<dbReference type="EC" id="1.1.1.232" evidence="4"/>
<comment type="catalytic activity">
    <reaction evidence="14">
        <text>resolvin D1 + NAD(+) = 17-oxoresolvin D1 + NADH + H(+)</text>
        <dbReference type="Rhea" id="RHEA:50128"/>
        <dbReference type="ChEBI" id="CHEBI:15378"/>
        <dbReference type="ChEBI" id="CHEBI:57540"/>
        <dbReference type="ChEBI" id="CHEBI:57945"/>
        <dbReference type="ChEBI" id="CHEBI:132079"/>
        <dbReference type="ChEBI" id="CHEBI:132081"/>
    </reaction>
    <physiologicalReaction direction="left-to-right" evidence="14">
        <dbReference type="Rhea" id="RHEA:50129"/>
    </physiologicalReaction>
</comment>
<evidence type="ECO:0000256" key="21">
    <source>
        <dbReference type="ARBA" id="ARBA00049188"/>
    </source>
</evidence>
<comment type="function">
    <text evidence="8">Catalyzes the NAD-dependent dehydrogenation (oxidation) of a broad array of hydroxylated polyunsaturated fatty acids (mainly eicosanoids and docosanoids, including prostaglandins, lipoxins and resolvins), yielding their corresponding keto (oxo) metabolites. Decreases the levels of the pro-proliferative prostaglandins such as prostaglandin E2 (whose activity is increased in cancer because of an increase in the expression of cyclooxygenase 2) and generates oxo-fatty acid products that can profoundly influence cell function by abrogating pro-inflammatory cytokine expression. Converts resolvins E1, D1 and D2 to their oxo products, which represents a mode of resolvin inactivation. Resolvin E1 plays important roles during the resolution phase of acute inflammation, while resolvins D1 and D2 have a unique role in obesity-induced adipose inflammation.</text>
</comment>
<comment type="catalytic activity">
    <reaction evidence="12">
        <text>15-oxo-(5S,6R)-dihydroxy-(7E,9E,11Z)-eicosatrienoate + NADH + H(+) = (5S,6R,15S)-trihydroxy-(7E,9E,11Z)-eicosatrienoate + NAD(+)</text>
        <dbReference type="Rhea" id="RHEA:41596"/>
        <dbReference type="ChEBI" id="CHEBI:15378"/>
        <dbReference type="ChEBI" id="CHEBI:57540"/>
        <dbReference type="ChEBI" id="CHEBI:57945"/>
        <dbReference type="ChEBI" id="CHEBI:78325"/>
        <dbReference type="ChEBI" id="CHEBI:78329"/>
    </reaction>
    <physiologicalReaction direction="left-to-right" evidence="12">
        <dbReference type="Rhea" id="RHEA:41597"/>
    </physiologicalReaction>
</comment>
<evidence type="ECO:0000256" key="4">
    <source>
        <dbReference type="ARBA" id="ARBA00039060"/>
    </source>
</evidence>
<evidence type="ECO:0000256" key="2">
    <source>
        <dbReference type="ARBA" id="ARBA00023002"/>
    </source>
</evidence>
<evidence type="ECO:0000256" key="17">
    <source>
        <dbReference type="ARBA" id="ARBA00048611"/>
    </source>
</evidence>
<dbReference type="SUPFAM" id="SSF51735">
    <property type="entry name" value="NAD(P)-binding Rossmann-fold domains"/>
    <property type="match status" value="1"/>
</dbReference>
<evidence type="ECO:0000256" key="20">
    <source>
        <dbReference type="ARBA" id="ARBA00049151"/>
    </source>
</evidence>
<comment type="catalytic activity">
    <reaction evidence="20">
        <text>(15S)-hydroxy-(5Z,8Z,11Z,13E)-eicosatetraenoate + NAD(+) = 15-oxo-(5Z,8Z,11Z,13E)-eicosatetraenoate + NADH + H(+)</text>
        <dbReference type="Rhea" id="RHEA:23260"/>
        <dbReference type="ChEBI" id="CHEBI:15378"/>
        <dbReference type="ChEBI" id="CHEBI:57409"/>
        <dbReference type="ChEBI" id="CHEBI:57410"/>
        <dbReference type="ChEBI" id="CHEBI:57540"/>
        <dbReference type="ChEBI" id="CHEBI:57945"/>
        <dbReference type="EC" id="1.1.1.232"/>
    </reaction>
    <physiologicalReaction direction="left-to-right" evidence="20">
        <dbReference type="Rhea" id="RHEA:23261"/>
    </physiologicalReaction>
</comment>
<dbReference type="OrthoDB" id="417891at2759"/>
<evidence type="ECO:0000256" key="9">
    <source>
        <dbReference type="ARBA" id="ARBA00047325"/>
    </source>
</evidence>
<evidence type="ECO:0000256" key="8">
    <source>
        <dbReference type="ARBA" id="ARBA00045705"/>
    </source>
</evidence>
<evidence type="ECO:0000256" key="22">
    <source>
        <dbReference type="RuleBase" id="RU000363"/>
    </source>
</evidence>
<evidence type="ECO:0000256" key="18">
    <source>
        <dbReference type="ARBA" id="ARBA00048739"/>
    </source>
</evidence>
<evidence type="ECO:0000256" key="3">
    <source>
        <dbReference type="ARBA" id="ARBA00038968"/>
    </source>
</evidence>
<comment type="catalytic activity">
    <reaction evidence="16">
        <text>lipoxin A4 + NAD(+) = 15-oxo-(5S,6R)-dihydroxy-(7E,9E,11Z,13E)-eicosatetraenoate + NADH + H(+)</text>
        <dbReference type="Rhea" id="RHEA:41572"/>
        <dbReference type="ChEBI" id="CHEBI:15378"/>
        <dbReference type="ChEBI" id="CHEBI:57540"/>
        <dbReference type="ChEBI" id="CHEBI:57945"/>
        <dbReference type="ChEBI" id="CHEBI:67026"/>
        <dbReference type="ChEBI" id="CHEBI:78311"/>
    </reaction>
    <physiologicalReaction direction="left-to-right" evidence="16">
        <dbReference type="Rhea" id="RHEA:41573"/>
    </physiologicalReaction>
</comment>
<evidence type="ECO:0000256" key="14">
    <source>
        <dbReference type="ARBA" id="ARBA00048170"/>
    </source>
</evidence>
<gene>
    <name evidence="23" type="ORF">EAI_16529</name>
</gene>
<comment type="catalytic activity">
    <reaction evidence="10">
        <text>resolvin D1 + NAD(+) = 8-oxoresolvin D1 + NADH + H(+)</text>
        <dbReference type="Rhea" id="RHEA:50124"/>
        <dbReference type="ChEBI" id="CHEBI:15378"/>
        <dbReference type="ChEBI" id="CHEBI:57540"/>
        <dbReference type="ChEBI" id="CHEBI:57945"/>
        <dbReference type="ChEBI" id="CHEBI:132079"/>
        <dbReference type="ChEBI" id="CHEBI:132080"/>
    </reaction>
    <physiologicalReaction direction="left-to-right" evidence="10">
        <dbReference type="Rhea" id="RHEA:50125"/>
    </physiologicalReaction>
</comment>
<dbReference type="GO" id="GO:0016404">
    <property type="term" value="F:15-hydroxyprostaglandin dehydrogenase (NAD+) activity"/>
    <property type="evidence" value="ECO:0007669"/>
    <property type="project" value="UniProtKB-EC"/>
</dbReference>
<comment type="catalytic activity">
    <reaction evidence="21">
        <text>resolvin E1 + NAD(+) = 18-oxo-resolvin E1 + NADH + H(+)</text>
        <dbReference type="Rhea" id="RHEA:49244"/>
        <dbReference type="ChEBI" id="CHEBI:15378"/>
        <dbReference type="ChEBI" id="CHEBI:57540"/>
        <dbReference type="ChEBI" id="CHEBI:57945"/>
        <dbReference type="ChEBI" id="CHEBI:91000"/>
        <dbReference type="ChEBI" id="CHEBI:91001"/>
    </reaction>
    <physiologicalReaction direction="left-to-right" evidence="21">
        <dbReference type="Rhea" id="RHEA:49245"/>
    </physiologicalReaction>
</comment>
<comment type="catalytic activity">
    <reaction evidence="17">
        <text>prostaglandin A1 + NAD(+) = 15-oxo-prostaglandin A1 + NADH + H(+)</text>
        <dbReference type="Rhea" id="RHEA:41263"/>
        <dbReference type="ChEBI" id="CHEBI:15378"/>
        <dbReference type="ChEBI" id="CHEBI:57398"/>
        <dbReference type="ChEBI" id="CHEBI:57540"/>
        <dbReference type="ChEBI" id="CHEBI:57945"/>
        <dbReference type="ChEBI" id="CHEBI:85072"/>
    </reaction>
    <physiologicalReaction direction="left-to-right" evidence="17">
        <dbReference type="Rhea" id="RHEA:41264"/>
    </physiologicalReaction>
</comment>
<keyword evidence="24" id="KW-1185">Reference proteome</keyword>
<sequence>MDNVQDKTVMITGGAGGLGSEFIKIVLENSAKKVAVVDLPTSQVKEYEETFKKIVDAFGYFDILVNNAGKLNDNKLEQMIDLNTTLLIRSSLLAIEYMGKHKGGKGGLIINIASVAGLSASYIVPICSATKHAVVGLSQTVAYCYHNTGVRIVTLCPGFTATSIVISSLDNVVLDFVKPKISEKYAPFGPAQAKDNVSRALLHLTCLCIYI</sequence>
<dbReference type="InterPro" id="IPR036291">
    <property type="entry name" value="NAD(P)-bd_dom_sf"/>
</dbReference>
<keyword evidence="2" id="KW-0560">Oxidoreductase</keyword>
<dbReference type="PRINTS" id="PR00081">
    <property type="entry name" value="GDHRDH"/>
</dbReference>
<comment type="catalytic activity">
    <reaction evidence="11">
        <text>14-hydroxy-(4Z,7Z,10Z,12E,16Z,19Z)-docosahexaenoate + NAD(+) = 14-oxo-(4Z,7Z,10Z,12E,16Z,19Z)-docosahexaenoate + NADH + H(+)</text>
        <dbReference type="Rhea" id="RHEA:48952"/>
        <dbReference type="ChEBI" id="CHEBI:15378"/>
        <dbReference type="ChEBI" id="CHEBI:57540"/>
        <dbReference type="ChEBI" id="CHEBI:57945"/>
        <dbReference type="ChEBI" id="CHEBI:90866"/>
        <dbReference type="ChEBI" id="CHEBI:90867"/>
    </reaction>
    <physiologicalReaction direction="left-to-right" evidence="11">
        <dbReference type="Rhea" id="RHEA:48953"/>
    </physiologicalReaction>
</comment>
<accession>E2C5E8</accession>
<evidence type="ECO:0000256" key="10">
    <source>
        <dbReference type="ARBA" id="ARBA00047672"/>
    </source>
</evidence>
<name>E2C5E8_HARSA</name>
<dbReference type="AlphaFoldDB" id="E2C5E8"/>
<comment type="catalytic activity">
    <reaction evidence="9">
        <text>prostaglandin E1 + NAD(+) = 15-oxoprostaglandin E1 + NADH + H(+)</text>
        <dbReference type="Rhea" id="RHEA:16477"/>
        <dbReference type="ChEBI" id="CHEBI:15378"/>
        <dbReference type="ChEBI" id="CHEBI:57397"/>
        <dbReference type="ChEBI" id="CHEBI:57401"/>
        <dbReference type="ChEBI" id="CHEBI:57540"/>
        <dbReference type="ChEBI" id="CHEBI:57945"/>
    </reaction>
    <physiologicalReaction direction="left-to-right" evidence="9">
        <dbReference type="Rhea" id="RHEA:16478"/>
    </physiologicalReaction>
</comment>
<proteinExistence type="inferred from homology"/>
<evidence type="ECO:0000256" key="7">
    <source>
        <dbReference type="ARBA" id="ARBA00042026"/>
    </source>
</evidence>
<dbReference type="PANTHER" id="PTHR44229">
    <property type="entry name" value="15-HYDROXYPROSTAGLANDIN DEHYDROGENASE [NAD(+)]"/>
    <property type="match status" value="1"/>
</dbReference>
<evidence type="ECO:0000256" key="11">
    <source>
        <dbReference type="ARBA" id="ARBA00048008"/>
    </source>
</evidence>
<reference evidence="23 24" key="1">
    <citation type="journal article" date="2010" name="Science">
        <title>Genomic comparison of the ants Camponotus floridanus and Harpegnathos saltator.</title>
        <authorList>
            <person name="Bonasio R."/>
            <person name="Zhang G."/>
            <person name="Ye C."/>
            <person name="Mutti N.S."/>
            <person name="Fang X."/>
            <person name="Qin N."/>
            <person name="Donahue G."/>
            <person name="Yang P."/>
            <person name="Li Q."/>
            <person name="Li C."/>
            <person name="Zhang P."/>
            <person name="Huang Z."/>
            <person name="Berger S.L."/>
            <person name="Reinberg D."/>
            <person name="Wang J."/>
            <person name="Liebig J."/>
        </authorList>
    </citation>
    <scope>NUCLEOTIDE SEQUENCE [LARGE SCALE GENOMIC DNA]</scope>
    <source>
        <strain evidence="23 24">R22 G/1</strain>
    </source>
</reference>
<dbReference type="FunCoup" id="E2C5E8">
    <property type="interactions" value="86"/>
</dbReference>
<evidence type="ECO:0000256" key="16">
    <source>
        <dbReference type="ARBA" id="ARBA00048535"/>
    </source>
</evidence>
<comment type="catalytic activity">
    <reaction evidence="18">
        <text>prostaglandin E2 + NAD(+) = 15-oxoprostaglandin E2 + NADH + H(+)</text>
        <dbReference type="Rhea" id="RHEA:11876"/>
        <dbReference type="ChEBI" id="CHEBI:15378"/>
        <dbReference type="ChEBI" id="CHEBI:57400"/>
        <dbReference type="ChEBI" id="CHEBI:57540"/>
        <dbReference type="ChEBI" id="CHEBI:57945"/>
        <dbReference type="ChEBI" id="CHEBI:606564"/>
        <dbReference type="EC" id="1.1.1.141"/>
    </reaction>
    <physiologicalReaction direction="left-to-right" evidence="18">
        <dbReference type="Rhea" id="RHEA:11877"/>
    </physiologicalReaction>
</comment>
<dbReference type="STRING" id="610380.E2C5E8"/>
<protein>
    <recommendedName>
        <fullName evidence="5">15-hydroxyprostaglandin dehydrogenase [NAD(+)]</fullName>
        <ecNumber evidence="3">1.1.1.141</ecNumber>
        <ecNumber evidence="4">1.1.1.232</ecNumber>
    </recommendedName>
    <alternativeName>
        <fullName evidence="7">Eicosanoid/docosanoid dehydrogenase [NAD(+)]</fullName>
    </alternativeName>
    <alternativeName>
        <fullName evidence="6">Prostaglandin dehydrogenase 1</fullName>
    </alternativeName>
</protein>
<dbReference type="EMBL" id="GL452770">
    <property type="protein sequence ID" value="EFN76881.1"/>
    <property type="molecule type" value="Genomic_DNA"/>
</dbReference>
<dbReference type="PRINTS" id="PR00080">
    <property type="entry name" value="SDRFAMILY"/>
</dbReference>
<evidence type="ECO:0000313" key="24">
    <source>
        <dbReference type="Proteomes" id="UP000008237"/>
    </source>
</evidence>
<dbReference type="EC" id="1.1.1.141" evidence="3"/>
<evidence type="ECO:0000256" key="6">
    <source>
        <dbReference type="ARBA" id="ARBA00041812"/>
    </source>
</evidence>
<evidence type="ECO:0000256" key="15">
    <source>
        <dbReference type="ARBA" id="ARBA00048393"/>
    </source>
</evidence>
<dbReference type="Pfam" id="PF00106">
    <property type="entry name" value="adh_short"/>
    <property type="match status" value="1"/>
</dbReference>
<evidence type="ECO:0000256" key="1">
    <source>
        <dbReference type="ARBA" id="ARBA00006484"/>
    </source>
</evidence>
<dbReference type="InterPro" id="IPR002347">
    <property type="entry name" value="SDR_fam"/>
</dbReference>
<comment type="catalytic activity">
    <reaction evidence="19">
        <text>resolvin D2 + NAD(+) = 16-oxoresolvin D2 + NADH + H(+)</text>
        <dbReference type="Rhea" id="RHEA:53588"/>
        <dbReference type="ChEBI" id="CHEBI:15378"/>
        <dbReference type="ChEBI" id="CHEBI:57540"/>
        <dbReference type="ChEBI" id="CHEBI:57945"/>
        <dbReference type="ChEBI" id="CHEBI:133367"/>
        <dbReference type="ChEBI" id="CHEBI:137498"/>
    </reaction>
    <physiologicalReaction direction="left-to-right" evidence="19">
        <dbReference type="Rhea" id="RHEA:53589"/>
    </physiologicalReaction>
</comment>
<dbReference type="GO" id="GO:0005737">
    <property type="term" value="C:cytoplasm"/>
    <property type="evidence" value="ECO:0007669"/>
    <property type="project" value="TreeGrafter"/>
</dbReference>
<dbReference type="GO" id="GO:0047034">
    <property type="term" value="F:15-hydroxyicosatetraenoate dehydrogenase activity"/>
    <property type="evidence" value="ECO:0007669"/>
    <property type="project" value="UniProtKB-EC"/>
</dbReference>
<organism evidence="24">
    <name type="scientific">Harpegnathos saltator</name>
    <name type="common">Jerdon's jumping ant</name>
    <dbReference type="NCBI Taxonomy" id="610380"/>
    <lineage>
        <taxon>Eukaryota</taxon>
        <taxon>Metazoa</taxon>
        <taxon>Ecdysozoa</taxon>
        <taxon>Arthropoda</taxon>
        <taxon>Hexapoda</taxon>
        <taxon>Insecta</taxon>
        <taxon>Pterygota</taxon>
        <taxon>Neoptera</taxon>
        <taxon>Endopterygota</taxon>
        <taxon>Hymenoptera</taxon>
        <taxon>Apocrita</taxon>
        <taxon>Aculeata</taxon>
        <taxon>Formicoidea</taxon>
        <taxon>Formicidae</taxon>
        <taxon>Ponerinae</taxon>
        <taxon>Ponerini</taxon>
        <taxon>Harpegnathos</taxon>
    </lineage>
</organism>
<evidence type="ECO:0000256" key="13">
    <source>
        <dbReference type="ARBA" id="ARBA00048144"/>
    </source>
</evidence>
<dbReference type="OMA" id="SVWISAN"/>
<evidence type="ECO:0000313" key="23">
    <source>
        <dbReference type="EMBL" id="EFN76881.1"/>
    </source>
</evidence>
<comment type="catalytic activity">
    <reaction evidence="15">
        <text>resolvin D2 + NAD(+) = 7-oxoresolvin D2 + NADH + H(+)</text>
        <dbReference type="Rhea" id="RHEA:53584"/>
        <dbReference type="ChEBI" id="CHEBI:15378"/>
        <dbReference type="ChEBI" id="CHEBI:57540"/>
        <dbReference type="ChEBI" id="CHEBI:57945"/>
        <dbReference type="ChEBI" id="CHEBI:133367"/>
        <dbReference type="ChEBI" id="CHEBI:137497"/>
    </reaction>
    <physiologicalReaction direction="left-to-right" evidence="15">
        <dbReference type="Rhea" id="RHEA:53585"/>
    </physiologicalReaction>
</comment>
<dbReference type="Gene3D" id="3.40.50.720">
    <property type="entry name" value="NAD(P)-binding Rossmann-like Domain"/>
    <property type="match status" value="1"/>
</dbReference>
<dbReference type="InParanoid" id="E2C5E8"/>